<gene>
    <name evidence="1" type="ORF">P3T76_007928</name>
</gene>
<evidence type="ECO:0000313" key="2">
    <source>
        <dbReference type="Proteomes" id="UP001259832"/>
    </source>
</evidence>
<protein>
    <submittedName>
        <fullName evidence="1">Uncharacterized protein</fullName>
    </submittedName>
</protein>
<comment type="caution">
    <text evidence="1">The sequence shown here is derived from an EMBL/GenBank/DDBJ whole genome shotgun (WGS) entry which is preliminary data.</text>
</comment>
<accession>A0AAD9LM28</accession>
<dbReference type="EMBL" id="JASMQC010000014">
    <property type="protein sequence ID" value="KAK1940477.1"/>
    <property type="molecule type" value="Genomic_DNA"/>
</dbReference>
<organism evidence="1 2">
    <name type="scientific">Phytophthora citrophthora</name>
    <dbReference type="NCBI Taxonomy" id="4793"/>
    <lineage>
        <taxon>Eukaryota</taxon>
        <taxon>Sar</taxon>
        <taxon>Stramenopiles</taxon>
        <taxon>Oomycota</taxon>
        <taxon>Peronosporomycetes</taxon>
        <taxon>Peronosporales</taxon>
        <taxon>Peronosporaceae</taxon>
        <taxon>Phytophthora</taxon>
    </lineage>
</organism>
<reference evidence="1" key="1">
    <citation type="submission" date="2023-08" db="EMBL/GenBank/DDBJ databases">
        <title>Reference Genome Resource for the Citrus Pathogen Phytophthora citrophthora.</title>
        <authorList>
            <person name="Moller H."/>
            <person name="Coetzee B."/>
            <person name="Rose L.J."/>
            <person name="Van Niekerk J.M."/>
        </authorList>
    </citation>
    <scope>NUCLEOTIDE SEQUENCE</scope>
    <source>
        <strain evidence="1">STE-U-9442</strain>
    </source>
</reference>
<sequence>METIVSLHPNAEAVWRDRFERLGGVPRLVLQDIKTDPKAFMRICISSLDACMRLALSNSKIKSNYLEILYMLGMPRHVHIHSEEPYLEYILIYASKMAMKAVVQAKWIKDRDAMLNFLVENLNSTDRDSLTQAICECIFELYAMQLLELGGTFRYRNLQTEQNCENVVEDENDLFIPMSWRKFVDRVEVGQSIDQLYVPKLAKDVAIDAWMVGVGGFQLKKYDIKSQAVDELALLGRDGNRLFFLVPPQDYDSFKKQKPLSIEQFALLIPIPER</sequence>
<proteinExistence type="predicted"/>
<keyword evidence="2" id="KW-1185">Reference proteome</keyword>
<dbReference type="Proteomes" id="UP001259832">
    <property type="component" value="Unassembled WGS sequence"/>
</dbReference>
<evidence type="ECO:0000313" key="1">
    <source>
        <dbReference type="EMBL" id="KAK1940477.1"/>
    </source>
</evidence>
<name>A0AAD9LM28_9STRA</name>
<dbReference type="AlphaFoldDB" id="A0AAD9LM28"/>